<accession>A0A0F2ME25</accession>
<feature type="compositionally biased region" description="Basic residues" evidence="1">
    <location>
        <begin position="78"/>
        <end position="94"/>
    </location>
</feature>
<feature type="region of interest" description="Disordered" evidence="1">
    <location>
        <begin position="63"/>
        <end position="167"/>
    </location>
</feature>
<dbReference type="Proteomes" id="UP000033710">
    <property type="component" value="Unassembled WGS sequence"/>
</dbReference>
<feature type="compositionally biased region" description="Polar residues" evidence="1">
    <location>
        <begin position="95"/>
        <end position="115"/>
    </location>
</feature>
<proteinExistence type="predicted"/>
<evidence type="ECO:0000313" key="2">
    <source>
        <dbReference type="EMBL" id="KJR87085.1"/>
    </source>
</evidence>
<feature type="compositionally biased region" description="Basic and acidic residues" evidence="1">
    <location>
        <begin position="63"/>
        <end position="77"/>
    </location>
</feature>
<dbReference type="EMBL" id="AXCR01000005">
    <property type="protein sequence ID" value="KJR87085.1"/>
    <property type="molecule type" value="Genomic_DNA"/>
</dbReference>
<comment type="caution">
    <text evidence="2">The sequence shown here is derived from an EMBL/GenBank/DDBJ whole genome shotgun (WGS) entry which is preliminary data.</text>
</comment>
<feature type="compositionally biased region" description="Basic and acidic residues" evidence="1">
    <location>
        <begin position="224"/>
        <end position="233"/>
    </location>
</feature>
<dbReference type="GeneID" id="27664129"/>
<feature type="region of interest" description="Disordered" evidence="1">
    <location>
        <begin position="193"/>
        <end position="233"/>
    </location>
</feature>
<reference evidence="2 3" key="1">
    <citation type="journal article" date="2014" name="BMC Genomics">
        <title>Comparative genomics of the major fungal agents of human and animal Sporotrichosis: Sporothrix schenckii and Sporothrix brasiliensis.</title>
        <authorList>
            <person name="Teixeira M.M."/>
            <person name="de Almeida L.G."/>
            <person name="Kubitschek-Barreira P."/>
            <person name="Alves F.L."/>
            <person name="Kioshima E.S."/>
            <person name="Abadio A.K."/>
            <person name="Fernandes L."/>
            <person name="Derengowski L.S."/>
            <person name="Ferreira K.S."/>
            <person name="Souza R.C."/>
            <person name="Ruiz J.C."/>
            <person name="de Andrade N.C."/>
            <person name="Paes H.C."/>
            <person name="Nicola A.M."/>
            <person name="Albuquerque P."/>
            <person name="Gerber A.L."/>
            <person name="Martins V.P."/>
            <person name="Peconick L.D."/>
            <person name="Neto A.V."/>
            <person name="Chaucanez C.B."/>
            <person name="Silva P.A."/>
            <person name="Cunha O.L."/>
            <person name="de Oliveira F.F."/>
            <person name="dos Santos T.C."/>
            <person name="Barros A.L."/>
            <person name="Soares M.A."/>
            <person name="de Oliveira L.M."/>
            <person name="Marini M.M."/>
            <person name="Villalobos-Duno H."/>
            <person name="Cunha M.M."/>
            <person name="de Hoog S."/>
            <person name="da Silveira J.F."/>
            <person name="Henrissat B."/>
            <person name="Nino-Vega G.A."/>
            <person name="Cisalpino P.S."/>
            <person name="Mora-Montes H.M."/>
            <person name="Almeida S.R."/>
            <person name="Stajich J.E."/>
            <person name="Lopes-Bezerra L.M."/>
            <person name="Vasconcelos A.T."/>
            <person name="Felipe M.S."/>
        </authorList>
    </citation>
    <scope>NUCLEOTIDE SEQUENCE [LARGE SCALE GENOMIC DNA]</scope>
    <source>
        <strain evidence="2 3">1099-18</strain>
    </source>
</reference>
<evidence type="ECO:0000256" key="1">
    <source>
        <dbReference type="SAM" id="MobiDB-lite"/>
    </source>
</evidence>
<gene>
    <name evidence="2" type="ORF">SPSK_01954</name>
</gene>
<dbReference type="KEGG" id="ssck:SPSK_01954"/>
<feature type="compositionally biased region" description="Polar residues" evidence="1">
    <location>
        <begin position="208"/>
        <end position="219"/>
    </location>
</feature>
<dbReference type="AlphaFoldDB" id="A0A0F2ME25"/>
<protein>
    <submittedName>
        <fullName evidence="2">Uncharacterized protein</fullName>
    </submittedName>
</protein>
<dbReference type="VEuPathDB" id="FungiDB:SPSK_01954"/>
<sequence>MAPVRAAAAHWTRHWFLHVCQKLPSSCTGHTQPPVVYEVRATLGGYGLAWICCGFSGCVREGDKGRGRGRKGTEGQRKDRRRRGDTRQIRHRPASTRSTHAQSHTHTTIRTQTVRDLTPLPSLGKSKEQQKQQEPCQDTHAATRPTIKVQGTLRVPQPSPSPTQSAAHLWFPQPWSNRGGEYEIHVPVLSPKVFDPQTFQPHPHQRDANTTSALNQTLNPPGEGDDRRASQDQ</sequence>
<dbReference type="RefSeq" id="XP_016589761.1">
    <property type="nucleotide sequence ID" value="XM_016728852.1"/>
</dbReference>
<name>A0A0F2ME25_SPOSC</name>
<evidence type="ECO:0000313" key="3">
    <source>
        <dbReference type="Proteomes" id="UP000033710"/>
    </source>
</evidence>
<organism evidence="2 3">
    <name type="scientific">Sporothrix schenckii 1099-18</name>
    <dbReference type="NCBI Taxonomy" id="1397361"/>
    <lineage>
        <taxon>Eukaryota</taxon>
        <taxon>Fungi</taxon>
        <taxon>Dikarya</taxon>
        <taxon>Ascomycota</taxon>
        <taxon>Pezizomycotina</taxon>
        <taxon>Sordariomycetes</taxon>
        <taxon>Sordariomycetidae</taxon>
        <taxon>Ophiostomatales</taxon>
        <taxon>Ophiostomataceae</taxon>
        <taxon>Sporothrix</taxon>
    </lineage>
</organism>
<reference evidence="2 3" key="2">
    <citation type="journal article" date="2015" name="Eukaryot. Cell">
        <title>Asexual propagation of a virulent clone complex in a human and feline outbreak of sporotrichosis.</title>
        <authorList>
            <person name="Teixeira Mde M."/>
            <person name="Rodrigues A.M."/>
            <person name="Tsui C.K."/>
            <person name="de Almeida L.G."/>
            <person name="Van Diepeningen A.D."/>
            <person name="van den Ende B.G."/>
            <person name="Fernandes G.F."/>
            <person name="Kano R."/>
            <person name="Hamelin R.C."/>
            <person name="Lopes-Bezerra L.M."/>
            <person name="Vasconcelos A.T."/>
            <person name="de Hoog S."/>
            <person name="de Camargo Z.P."/>
            <person name="Felipe M.S."/>
        </authorList>
    </citation>
    <scope>NUCLEOTIDE SEQUENCE [LARGE SCALE GENOMIC DNA]</scope>
    <source>
        <strain evidence="2 3">1099-18</strain>
    </source>
</reference>